<comment type="caution">
    <text evidence="2">The sequence shown here is derived from an EMBL/GenBank/DDBJ whole genome shotgun (WGS) entry which is preliminary data.</text>
</comment>
<name>A0A1Y1YJQ9_9FUNG</name>
<reference evidence="2 3" key="1">
    <citation type="submission" date="2016-07" db="EMBL/GenBank/DDBJ databases">
        <title>Pervasive Adenine N6-methylation of Active Genes in Fungi.</title>
        <authorList>
            <consortium name="DOE Joint Genome Institute"/>
            <person name="Mondo S.J."/>
            <person name="Dannebaum R.O."/>
            <person name="Kuo R.C."/>
            <person name="Labutti K."/>
            <person name="Haridas S."/>
            <person name="Kuo A."/>
            <person name="Salamov A."/>
            <person name="Ahrendt S.R."/>
            <person name="Lipzen A."/>
            <person name="Sullivan W."/>
            <person name="Andreopoulos W.B."/>
            <person name="Clum A."/>
            <person name="Lindquist E."/>
            <person name="Daum C."/>
            <person name="Ramamoorthy G.K."/>
            <person name="Gryganskyi A."/>
            <person name="Culley D."/>
            <person name="Magnuson J.K."/>
            <person name="James T.Y."/>
            <person name="O'Malley M.A."/>
            <person name="Stajich J.E."/>
            <person name="Spatafora J.W."/>
            <person name="Visel A."/>
            <person name="Grigoriev I.V."/>
        </authorList>
    </citation>
    <scope>NUCLEOTIDE SEQUENCE [LARGE SCALE GENOMIC DNA]</scope>
    <source>
        <strain evidence="2 3">CBS 931.73</strain>
    </source>
</reference>
<sequence>MNLRCGLKEILHLVNDPSVKFFVAKPSPNDGAEFKLFENEVQKCHEASKAGCIPLKDNLRLYMIPMTKVTLASGGNQHLVELIKDARHTFLTVLVSDIPHRKPSKKSPEKWQIDMHKPWPTEQKSATEPKDPIDSTMATLDKSMLEDPEKLRLELLKKEREISILQEALRRSRSESNI</sequence>
<dbReference type="Proteomes" id="UP000193498">
    <property type="component" value="Unassembled WGS sequence"/>
</dbReference>
<feature type="region of interest" description="Disordered" evidence="1">
    <location>
        <begin position="102"/>
        <end position="142"/>
    </location>
</feature>
<protein>
    <submittedName>
        <fullName evidence="2">Uncharacterized protein</fullName>
    </submittedName>
</protein>
<dbReference type="InParanoid" id="A0A1Y1YJQ9"/>
<evidence type="ECO:0000313" key="3">
    <source>
        <dbReference type="Proteomes" id="UP000193498"/>
    </source>
</evidence>
<gene>
    <name evidence="2" type="ORF">K493DRAFT_313753</name>
</gene>
<accession>A0A1Y1YJQ9</accession>
<organism evidence="2 3">
    <name type="scientific">Basidiobolus meristosporus CBS 931.73</name>
    <dbReference type="NCBI Taxonomy" id="1314790"/>
    <lineage>
        <taxon>Eukaryota</taxon>
        <taxon>Fungi</taxon>
        <taxon>Fungi incertae sedis</taxon>
        <taxon>Zoopagomycota</taxon>
        <taxon>Entomophthoromycotina</taxon>
        <taxon>Basidiobolomycetes</taxon>
        <taxon>Basidiobolales</taxon>
        <taxon>Basidiobolaceae</taxon>
        <taxon>Basidiobolus</taxon>
    </lineage>
</organism>
<feature type="compositionally biased region" description="Basic and acidic residues" evidence="1">
    <location>
        <begin position="106"/>
        <end position="133"/>
    </location>
</feature>
<evidence type="ECO:0000313" key="2">
    <source>
        <dbReference type="EMBL" id="ORX98208.1"/>
    </source>
</evidence>
<keyword evidence="3" id="KW-1185">Reference proteome</keyword>
<evidence type="ECO:0000256" key="1">
    <source>
        <dbReference type="SAM" id="MobiDB-lite"/>
    </source>
</evidence>
<proteinExistence type="predicted"/>
<dbReference type="AlphaFoldDB" id="A0A1Y1YJQ9"/>
<dbReference type="EMBL" id="MCFE01000118">
    <property type="protein sequence ID" value="ORX98208.1"/>
    <property type="molecule type" value="Genomic_DNA"/>
</dbReference>